<feature type="compositionally biased region" description="Polar residues" evidence="4">
    <location>
        <begin position="914"/>
        <end position="941"/>
    </location>
</feature>
<dbReference type="EC" id="3.1.4.-" evidence="3"/>
<dbReference type="Gene3D" id="1.10.1300.10">
    <property type="entry name" value="3'5'-cyclic nucleotide phosphodiesterase, catalytic domain"/>
    <property type="match status" value="1"/>
</dbReference>
<evidence type="ECO:0000256" key="4">
    <source>
        <dbReference type="SAM" id="MobiDB-lite"/>
    </source>
</evidence>
<evidence type="ECO:0000256" key="1">
    <source>
        <dbReference type="ARBA" id="ARBA00022723"/>
    </source>
</evidence>
<dbReference type="GO" id="GO:0007165">
    <property type="term" value="P:signal transduction"/>
    <property type="evidence" value="ECO:0007669"/>
    <property type="project" value="InterPro"/>
</dbReference>
<comment type="cofactor">
    <cofactor evidence="3">
        <name>a divalent metal cation</name>
        <dbReference type="ChEBI" id="CHEBI:60240"/>
    </cofactor>
    <text evidence="3">Binds 2 divalent metal cations per subunit. Site 1 may preferentially bind zinc ions, while site 2 has a preference for magnesium and/or manganese ions.</text>
</comment>
<dbReference type="InterPro" id="IPR002073">
    <property type="entry name" value="PDEase_catalytic_dom"/>
</dbReference>
<proteinExistence type="inferred from homology"/>
<evidence type="ECO:0000313" key="6">
    <source>
        <dbReference type="EMBL" id="KAJ4413124.1"/>
    </source>
</evidence>
<dbReference type="PANTHER" id="PTHR11347">
    <property type="entry name" value="CYCLIC NUCLEOTIDE PHOSPHODIESTERASE"/>
    <property type="match status" value="1"/>
</dbReference>
<dbReference type="AlphaFoldDB" id="A0A9W8ZMZ4"/>
<gene>
    <name evidence="6" type="primary">PDE2</name>
    <name evidence="6" type="ORF">N0V91_000098</name>
</gene>
<accession>A0A9W8ZMZ4</accession>
<feature type="compositionally biased region" description="Basic and acidic residues" evidence="4">
    <location>
        <begin position="850"/>
        <end position="860"/>
    </location>
</feature>
<dbReference type="EMBL" id="JAPEVA010000001">
    <property type="protein sequence ID" value="KAJ4413124.1"/>
    <property type="molecule type" value="Genomic_DNA"/>
</dbReference>
<feature type="compositionally biased region" description="Polar residues" evidence="4">
    <location>
        <begin position="816"/>
        <end position="829"/>
    </location>
</feature>
<reference evidence="6" key="1">
    <citation type="submission" date="2022-10" db="EMBL/GenBank/DDBJ databases">
        <title>Tapping the CABI collections for fungal endophytes: first genome assemblies for Collariella, Neodidymelliopsis, Ascochyta clinopodiicola, Didymella pomorum, Didymosphaeria variabile, Neocosmospora piperis and Neocucurbitaria cava.</title>
        <authorList>
            <person name="Hill R."/>
        </authorList>
    </citation>
    <scope>NUCLEOTIDE SEQUENCE</scope>
    <source>
        <strain evidence="6">IMI 355091</strain>
    </source>
</reference>
<dbReference type="PROSITE" id="PS51845">
    <property type="entry name" value="PDEASE_I_2"/>
    <property type="match status" value="1"/>
</dbReference>
<evidence type="ECO:0000256" key="2">
    <source>
        <dbReference type="ARBA" id="ARBA00022801"/>
    </source>
</evidence>
<name>A0A9W8ZMZ4_9PLEO</name>
<dbReference type="SUPFAM" id="SSF109604">
    <property type="entry name" value="HD-domain/PDEase-like"/>
    <property type="match status" value="1"/>
</dbReference>
<keyword evidence="1 3" id="KW-0479">Metal-binding</keyword>
<keyword evidence="2 3" id="KW-0378">Hydrolase</keyword>
<feature type="region of interest" description="Disordered" evidence="4">
    <location>
        <begin position="644"/>
        <end position="941"/>
    </location>
</feature>
<comment type="similarity">
    <text evidence="3">Belongs to the cyclic nucleotide phosphodiesterase family.</text>
</comment>
<feature type="compositionally biased region" description="Polar residues" evidence="4">
    <location>
        <begin position="870"/>
        <end position="882"/>
    </location>
</feature>
<sequence>MEHGACNVIYVDRRANDEYVKRETLSDSLIARTSTGNVGQSYFALGKTPPVEVHANVEAILSVFNEVHICGSGRSCLNKITQIVDGTKSNIPTFVILDVPYDEELRLKRLSREPRTPSPTSSRMTRRDNGEPDDTYGTHLLTHVSAEISSRNFSKLVVPIAMLTGLAVETPSVAAPSSLNKTLVLTDTVKLSKYLDAGAVDVLSSPLSKDRMHGMAVHAYRLQKEFQREEASFLTTKRNRKLSWVGVDDAKPYAYLREAMVSNLMTGICNPETVGDSLDASDFELDHERRKAVEAKVATWAFSAHDFTDDELLYAALVMLEHALSSPELSQWQLTEDELIVFLMASRAAYNEFVKYHNFRHVVDVLQALFHFLVRIGTLPSYPPTNKDPSNEKSPIAALLKPFDALTLLISAIGHDVGHPGVNNAFLVALNAPLAQLYNDRSVLESFHCAAYSQILRRYWPKVFSDIAMRKLMINNILATDMGLHFKYMSDLGSLQEKIAHDKGITDGWSVKVREEQKDLTCGLLIKCADICNVARKFETAAKWANILTDEFSNQGFMEEELQMPSCLFGGPPVQDDMIKLGESQIGFMNIFARPLFEAVTDILPAMRFAVDEILINKGIWETKIDQEKQRRKNKAPMHLSLLNASFAPDPTPSPFSGGPNRPPNASVPAPTTAPEETGRRGSNGSVSAAMQNSRRSSAAMALASRENQSTSRRGSGDANLTAILVTHTPNASDGTPRGSDAGLEGSKADRKDTLTRSSSKKKDRDNGRPVTAPAPARRSQVVELYPVQQSSPQSHSEIDLSQGANGNLEGAKLQQWESNKMSGESGATRSDLSRDSSWWRQMSSKRRATRDARNGDHDVPCPPKESMLNAPTSHPDSSSPTGPGLSPNRKNTTGRFKSFFKRKPKGQEEHGKTLSSFGSSSQLRTTPPTSDQGRSLNSDD</sequence>
<protein>
    <recommendedName>
        <fullName evidence="3">Phosphodiesterase</fullName>
        <ecNumber evidence="3">3.1.4.-</ecNumber>
    </recommendedName>
</protein>
<dbReference type="InterPro" id="IPR023174">
    <property type="entry name" value="PDEase_CS"/>
</dbReference>
<organism evidence="6 7">
    <name type="scientific">Didymella pomorum</name>
    <dbReference type="NCBI Taxonomy" id="749634"/>
    <lineage>
        <taxon>Eukaryota</taxon>
        <taxon>Fungi</taxon>
        <taxon>Dikarya</taxon>
        <taxon>Ascomycota</taxon>
        <taxon>Pezizomycotina</taxon>
        <taxon>Dothideomycetes</taxon>
        <taxon>Pleosporomycetidae</taxon>
        <taxon>Pleosporales</taxon>
        <taxon>Pleosporineae</taxon>
        <taxon>Didymellaceae</taxon>
        <taxon>Didymella</taxon>
    </lineage>
</organism>
<dbReference type="GO" id="GO:0004114">
    <property type="term" value="F:3',5'-cyclic-nucleotide phosphodiesterase activity"/>
    <property type="evidence" value="ECO:0007669"/>
    <property type="project" value="InterPro"/>
</dbReference>
<dbReference type="GO" id="GO:0046872">
    <property type="term" value="F:metal ion binding"/>
    <property type="evidence" value="ECO:0007669"/>
    <property type="project" value="UniProtKB-KW"/>
</dbReference>
<dbReference type="Proteomes" id="UP001140510">
    <property type="component" value="Unassembled WGS sequence"/>
</dbReference>
<dbReference type="InterPro" id="IPR036971">
    <property type="entry name" value="PDEase_catalytic_dom_sf"/>
</dbReference>
<keyword evidence="7" id="KW-1185">Reference proteome</keyword>
<feature type="compositionally biased region" description="Low complexity" evidence="4">
    <location>
        <begin position="694"/>
        <end position="706"/>
    </location>
</feature>
<dbReference type="OrthoDB" id="546632at2759"/>
<evidence type="ECO:0000259" key="5">
    <source>
        <dbReference type="PROSITE" id="PS51845"/>
    </source>
</evidence>
<dbReference type="PROSITE" id="PS00126">
    <property type="entry name" value="PDEASE_I_1"/>
    <property type="match status" value="1"/>
</dbReference>
<dbReference type="SMART" id="SM00471">
    <property type="entry name" value="HDc"/>
    <property type="match status" value="1"/>
</dbReference>
<feature type="compositionally biased region" description="Basic and acidic residues" evidence="4">
    <location>
        <begin position="747"/>
        <end position="768"/>
    </location>
</feature>
<evidence type="ECO:0000313" key="7">
    <source>
        <dbReference type="Proteomes" id="UP001140510"/>
    </source>
</evidence>
<dbReference type="CDD" id="cd00077">
    <property type="entry name" value="HDc"/>
    <property type="match status" value="1"/>
</dbReference>
<dbReference type="Pfam" id="PF00233">
    <property type="entry name" value="PDEase_I"/>
    <property type="match status" value="1"/>
</dbReference>
<dbReference type="InterPro" id="IPR003607">
    <property type="entry name" value="HD/PDEase_dom"/>
</dbReference>
<evidence type="ECO:0000256" key="3">
    <source>
        <dbReference type="RuleBase" id="RU363067"/>
    </source>
</evidence>
<feature type="region of interest" description="Disordered" evidence="4">
    <location>
        <begin position="109"/>
        <end position="135"/>
    </location>
</feature>
<comment type="caution">
    <text evidence="6">The sequence shown here is derived from an EMBL/GenBank/DDBJ whole genome shotgun (WGS) entry which is preliminary data.</text>
</comment>
<feature type="domain" description="PDEase" evidence="5">
    <location>
        <begin position="281"/>
        <end position="628"/>
    </location>
</feature>
<feature type="compositionally biased region" description="Polar residues" evidence="4">
    <location>
        <begin position="681"/>
        <end position="693"/>
    </location>
</feature>